<dbReference type="SUPFAM" id="SSF82689">
    <property type="entry name" value="Mechanosensitive channel protein MscS (YggB), C-terminal domain"/>
    <property type="match status" value="1"/>
</dbReference>
<evidence type="ECO:0000256" key="4">
    <source>
        <dbReference type="ARBA" id="ARBA00022692"/>
    </source>
</evidence>
<dbReference type="Pfam" id="PF21082">
    <property type="entry name" value="MS_channel_3rd"/>
    <property type="match status" value="1"/>
</dbReference>
<dbReference type="InterPro" id="IPR006685">
    <property type="entry name" value="MscS_channel_2nd"/>
</dbReference>
<dbReference type="STRING" id="76114.ebA6709"/>
<organism evidence="10 11">
    <name type="scientific">Aromatoleum aromaticum (strain DSM 19018 / LMG 30748 / EbN1)</name>
    <name type="common">Azoarcus sp. (strain EbN1)</name>
    <dbReference type="NCBI Taxonomy" id="76114"/>
    <lineage>
        <taxon>Bacteria</taxon>
        <taxon>Pseudomonadati</taxon>
        <taxon>Pseudomonadota</taxon>
        <taxon>Betaproteobacteria</taxon>
        <taxon>Rhodocyclales</taxon>
        <taxon>Rhodocyclaceae</taxon>
        <taxon>Aromatoleum</taxon>
    </lineage>
</organism>
<feature type="transmembrane region" description="Helical" evidence="7">
    <location>
        <begin position="82"/>
        <end position="102"/>
    </location>
</feature>
<dbReference type="InterPro" id="IPR011066">
    <property type="entry name" value="MscS_channel_C_sf"/>
</dbReference>
<keyword evidence="3" id="KW-1003">Cell membrane</keyword>
<evidence type="ECO:0000256" key="2">
    <source>
        <dbReference type="ARBA" id="ARBA00008017"/>
    </source>
</evidence>
<comment type="subcellular location">
    <subcellularLocation>
        <location evidence="7">Cell inner membrane</location>
        <topology evidence="7">Multi-pass membrane protein</topology>
    </subcellularLocation>
    <subcellularLocation>
        <location evidence="1">Cell membrane</location>
        <topology evidence="1">Multi-pass membrane protein</topology>
    </subcellularLocation>
</comment>
<keyword evidence="7" id="KW-0407">Ion channel</keyword>
<dbReference type="HOGENOM" id="CLU_064078_0_0_4"/>
<comment type="function">
    <text evidence="7">Mechanosensitive channel that participates in the regulation of osmotic pressure changes within the cell, opening in response to stretch forces in the membrane lipid bilayer, without the need for other proteins. Contributes to normal resistance to hypoosmotic shock. Forms an ion channel of 1.0 nanosiemens conductance with a slight preference for anions.</text>
</comment>
<dbReference type="Gene3D" id="2.30.30.60">
    <property type="match status" value="1"/>
</dbReference>
<dbReference type="eggNOG" id="COG0668">
    <property type="taxonomic scope" value="Bacteria"/>
</dbReference>
<keyword evidence="11" id="KW-1185">Reference proteome</keyword>
<comment type="subunit">
    <text evidence="7">Homoheptamer.</text>
</comment>
<dbReference type="InterPro" id="IPR049278">
    <property type="entry name" value="MS_channel_C"/>
</dbReference>
<dbReference type="InterPro" id="IPR010920">
    <property type="entry name" value="LSM_dom_sf"/>
</dbReference>
<sequence length="278" mass="30761">MQLLPLDHALQGWLDPLRNAAIALAMFIGAHFAHALAAMQLSQRRKEGKPVPKVLLDLLRVFLFVLATLICLSLFFRQDLSGILTGSGLVLAVLGFAIRNVVADTLSGIALGIEAPFRMGDWVRVETLAQGRVQEIGWRTTRLVTRDSTYVILPNSQISRQRITNFSAPRKEYRGHAELTLPIDLPVAEAKKLIRQALTGAKSIVEGKPPEVQVVQYGPQGITYRVKYWVPQHDREPECRNEVFSLVDAALRESGISLAQTQITSSCALQEMGRDEAA</sequence>
<name>Q5NYA1_AROAE</name>
<evidence type="ECO:0000259" key="9">
    <source>
        <dbReference type="Pfam" id="PF21082"/>
    </source>
</evidence>
<dbReference type="PANTHER" id="PTHR30221">
    <property type="entry name" value="SMALL-CONDUCTANCE MECHANOSENSITIVE CHANNEL"/>
    <property type="match status" value="1"/>
</dbReference>
<feature type="transmembrane region" description="Helical" evidence="7">
    <location>
        <begin position="20"/>
        <end position="42"/>
    </location>
</feature>
<dbReference type="Proteomes" id="UP000006552">
    <property type="component" value="Chromosome"/>
</dbReference>
<evidence type="ECO:0000313" key="11">
    <source>
        <dbReference type="Proteomes" id="UP000006552"/>
    </source>
</evidence>
<evidence type="ECO:0000256" key="6">
    <source>
        <dbReference type="ARBA" id="ARBA00023136"/>
    </source>
</evidence>
<dbReference type="AlphaFoldDB" id="Q5NYA1"/>
<dbReference type="KEGG" id="eba:ebA6709"/>
<feature type="transmembrane region" description="Helical" evidence="7">
    <location>
        <begin position="54"/>
        <end position="76"/>
    </location>
</feature>
<comment type="similarity">
    <text evidence="2 7">Belongs to the MscS (TC 1.A.23) family.</text>
</comment>
<evidence type="ECO:0000256" key="1">
    <source>
        <dbReference type="ARBA" id="ARBA00004651"/>
    </source>
</evidence>
<dbReference type="Gene3D" id="1.10.287.1260">
    <property type="match status" value="1"/>
</dbReference>
<dbReference type="EMBL" id="CR555306">
    <property type="protein sequence ID" value="CAI09963.1"/>
    <property type="molecule type" value="Genomic_DNA"/>
</dbReference>
<dbReference type="SUPFAM" id="SSF50182">
    <property type="entry name" value="Sm-like ribonucleoproteins"/>
    <property type="match status" value="1"/>
</dbReference>
<feature type="domain" description="Mechanosensitive ion channel MscS" evidence="8">
    <location>
        <begin position="100"/>
        <end position="167"/>
    </location>
</feature>
<dbReference type="GO" id="GO:0005886">
    <property type="term" value="C:plasma membrane"/>
    <property type="evidence" value="ECO:0007669"/>
    <property type="project" value="UniProtKB-SubCell"/>
</dbReference>
<keyword evidence="7" id="KW-0406">Ion transport</keyword>
<keyword evidence="6 7" id="KW-0472">Membrane</keyword>
<evidence type="ECO:0000313" key="10">
    <source>
        <dbReference type="EMBL" id="CAI09963.1"/>
    </source>
</evidence>
<protein>
    <recommendedName>
        <fullName evidence="7">Small-conductance mechanosensitive channel</fullName>
    </recommendedName>
</protein>
<reference evidence="10 11" key="1">
    <citation type="journal article" date="2005" name="Arch. Microbiol.">
        <title>The genome sequence of an anaerobic aromatic-degrading denitrifying bacterium, strain EbN1.</title>
        <authorList>
            <person name="Rabus R."/>
            <person name="Kube M."/>
            <person name="Heider J."/>
            <person name="Beck A."/>
            <person name="Heitmann K."/>
            <person name="Widdel F."/>
            <person name="Reinhardt R."/>
        </authorList>
    </citation>
    <scope>NUCLEOTIDE SEQUENCE [LARGE SCALE GENOMIC DNA]</scope>
    <source>
        <strain evidence="10 11">EbN1</strain>
    </source>
</reference>
<dbReference type="InterPro" id="IPR045275">
    <property type="entry name" value="MscS_archaea/bacteria_type"/>
</dbReference>
<evidence type="ECO:0000256" key="7">
    <source>
        <dbReference type="RuleBase" id="RU369025"/>
    </source>
</evidence>
<comment type="caution">
    <text evidence="7">Lacks conserved residue(s) required for the propagation of feature annotation.</text>
</comment>
<accession>Q5NYA1</accession>
<dbReference type="InterPro" id="IPR023408">
    <property type="entry name" value="MscS_beta-dom_sf"/>
</dbReference>
<keyword evidence="7" id="KW-0997">Cell inner membrane</keyword>
<gene>
    <name evidence="10" type="ORF">ebA6709</name>
</gene>
<dbReference type="Pfam" id="PF00924">
    <property type="entry name" value="MS_channel_2nd"/>
    <property type="match status" value="1"/>
</dbReference>
<evidence type="ECO:0000256" key="3">
    <source>
        <dbReference type="ARBA" id="ARBA00022475"/>
    </source>
</evidence>
<evidence type="ECO:0000256" key="5">
    <source>
        <dbReference type="ARBA" id="ARBA00022989"/>
    </source>
</evidence>
<dbReference type="PANTHER" id="PTHR30221:SF1">
    <property type="entry name" value="SMALL-CONDUCTANCE MECHANOSENSITIVE CHANNEL"/>
    <property type="match status" value="1"/>
</dbReference>
<proteinExistence type="inferred from homology"/>
<keyword evidence="7" id="KW-0813">Transport</keyword>
<evidence type="ECO:0000259" key="8">
    <source>
        <dbReference type="Pfam" id="PF00924"/>
    </source>
</evidence>
<dbReference type="GO" id="GO:0008381">
    <property type="term" value="F:mechanosensitive monoatomic ion channel activity"/>
    <property type="evidence" value="ECO:0007669"/>
    <property type="project" value="InterPro"/>
</dbReference>
<dbReference type="Gene3D" id="3.30.70.100">
    <property type="match status" value="1"/>
</dbReference>
<feature type="domain" description="Mechanosensitive ion channel MscS C-terminal" evidence="9">
    <location>
        <begin position="190"/>
        <end position="257"/>
    </location>
</feature>
<keyword evidence="4 7" id="KW-0812">Transmembrane</keyword>
<keyword evidence="5 7" id="KW-1133">Transmembrane helix</keyword>